<feature type="signal peptide" evidence="6">
    <location>
        <begin position="1"/>
        <end position="20"/>
    </location>
</feature>
<dbReference type="InterPro" id="IPR039036">
    <property type="entry name" value="Granulin_fam"/>
</dbReference>
<accession>A0AA85J866</accession>
<dbReference type="WBParaSite" id="TREG1_135490.1">
    <property type="protein sequence ID" value="TREG1_135490.1"/>
    <property type="gene ID" value="TREG1_135490"/>
</dbReference>
<evidence type="ECO:0000256" key="1">
    <source>
        <dbReference type="ARBA" id="ARBA00004613"/>
    </source>
</evidence>
<dbReference type="PANTHER" id="PTHR12274">
    <property type="entry name" value="GRANULIN"/>
    <property type="match status" value="1"/>
</dbReference>
<dbReference type="PROSITE" id="PS00799">
    <property type="entry name" value="GRANULINS"/>
    <property type="match status" value="6"/>
</dbReference>
<reference evidence="9" key="2">
    <citation type="submission" date="2023-11" db="UniProtKB">
        <authorList>
            <consortium name="WormBaseParasite"/>
        </authorList>
    </citation>
    <scope>IDENTIFICATION</scope>
</reference>
<organism evidence="8 9">
    <name type="scientific">Trichobilharzia regenti</name>
    <name type="common">Nasal bird schistosome</name>
    <dbReference type="NCBI Taxonomy" id="157069"/>
    <lineage>
        <taxon>Eukaryota</taxon>
        <taxon>Metazoa</taxon>
        <taxon>Spiralia</taxon>
        <taxon>Lophotrochozoa</taxon>
        <taxon>Platyhelminthes</taxon>
        <taxon>Trematoda</taxon>
        <taxon>Digenea</taxon>
        <taxon>Strigeidida</taxon>
        <taxon>Schistosomatoidea</taxon>
        <taxon>Schistosomatidae</taxon>
        <taxon>Trichobilharzia</taxon>
    </lineage>
</organism>
<evidence type="ECO:0000256" key="2">
    <source>
        <dbReference type="ARBA" id="ARBA00010093"/>
    </source>
</evidence>
<evidence type="ECO:0000256" key="5">
    <source>
        <dbReference type="SAM" id="MobiDB-lite"/>
    </source>
</evidence>
<keyword evidence="4" id="KW-1015">Disulfide bond</keyword>
<proteinExistence type="inferred from homology"/>
<protein>
    <recommendedName>
        <fullName evidence="7">Granulins domain-containing protein</fullName>
    </recommendedName>
</protein>
<evidence type="ECO:0000259" key="7">
    <source>
        <dbReference type="PROSITE" id="PS00799"/>
    </source>
</evidence>
<dbReference type="Proteomes" id="UP000050795">
    <property type="component" value="Unassembled WGS sequence"/>
</dbReference>
<name>A0AA85J866_TRIRE</name>
<comment type="subcellular location">
    <subcellularLocation>
        <location evidence="1">Secreted</location>
    </subcellularLocation>
</comment>
<dbReference type="SUPFAM" id="SSF57277">
    <property type="entry name" value="Granulin repeat"/>
    <property type="match status" value="4"/>
</dbReference>
<feature type="chain" id="PRO_5041723629" description="Granulins domain-containing protein" evidence="6">
    <location>
        <begin position="21"/>
        <end position="887"/>
    </location>
</feature>
<comment type="similarity">
    <text evidence="2">Belongs to the granulin family.</text>
</comment>
<feature type="domain" description="Granulins" evidence="7">
    <location>
        <begin position="635"/>
        <end position="648"/>
    </location>
</feature>
<sequence length="887" mass="95593">MNRVLVYFCLLLCWASFVQPHLCPNHCLNGSCCEIGVGDFRCCPYANGVCCIDGKSCCPEGSRCDSGSGQCIYADGSIKPSRQISDQINKVTQKAADDLVPWRLSTTTVICPDRLSVCSENTTCCPMAHEKWGCCQHPNAICCSDGKHCCPQGSVCDVTHQICKPLNTHQILEANNNNHNDNSNNDNNNFFDNLYLTKTSKPARANPNINQAKGIVGRKATNSSAKYLMSYTGTLCPDLLFECPSGTTCCPSTEEGWACCPFPDAVCCSDGEHCCPNGYSCDLASQRCVQQFTSASSPSDDNSKKPPASVSSLSHSTKITKDIICPGGNFSCPSNTTCCQVTEGGWGCCPFPRAVCCSDRIHCCPEKTICDVEKEICLNASGDPVAAMEPKSVPNNNNNDNTLHSLITICSDKKSACIGGTCCPGVDDQSSLCCPHENAVCCGDGKHCCPEGTVCDPTVGGCKPQETQPPKPSSLPLFKKITALSVNSKGVHDDNDVDESSVSNVFTQLCPGGKSMCPDTSTCCKLSQGGGYACCPTRNATCCSDGIHCCPFGTKCDYKTSSCVKIESDTVTSSSSPTDTVDDKEFRNQHNLVSVKMHGQHVCPDHQAMCPNDNTCCQLPDKSWGCCPLKDGICCADHYHCCPNGSVCDLENKQCIVEQGDAKRSTGNLISDAYIMHKSTEQSSSVMYSQPLSRKTVGDDDDDTNAKKATWCGACGDSWACCANHATNSWYCCPYMGGVCCAGQNTCCPRGSRCLANGKCEKMPADVLSRTFAPRIIPSISVKELTKSPHFLASDYEKGRFNIEMASVSKPAERNVFLLYERYRSLKQGLHTICPDYMHYCAKSEQCCPSRRFGYTCSPKEAKCCGSSVDTFCSKSKQCSVDGKLCL</sequence>
<evidence type="ECO:0000256" key="6">
    <source>
        <dbReference type="SAM" id="SignalP"/>
    </source>
</evidence>
<dbReference type="SMART" id="SM00277">
    <property type="entry name" value="GRAN"/>
    <property type="match status" value="8"/>
</dbReference>
<feature type="domain" description="Granulins" evidence="7">
    <location>
        <begin position="543"/>
        <end position="556"/>
    </location>
</feature>
<evidence type="ECO:0000256" key="4">
    <source>
        <dbReference type="ARBA" id="ARBA00023157"/>
    </source>
</evidence>
<keyword evidence="6" id="KW-0732">Signal</keyword>
<evidence type="ECO:0000313" key="9">
    <source>
        <dbReference type="WBParaSite" id="TREG1_135490.1"/>
    </source>
</evidence>
<evidence type="ECO:0000256" key="3">
    <source>
        <dbReference type="ARBA" id="ARBA00022525"/>
    </source>
</evidence>
<keyword evidence="3" id="KW-0964">Secreted</keyword>
<dbReference type="AlphaFoldDB" id="A0AA85J866"/>
<dbReference type="GO" id="GO:0005576">
    <property type="term" value="C:extracellular region"/>
    <property type="evidence" value="ECO:0007669"/>
    <property type="project" value="UniProtKB-SubCell"/>
</dbReference>
<feature type="compositionally biased region" description="Low complexity" evidence="5">
    <location>
        <begin position="294"/>
        <end position="309"/>
    </location>
</feature>
<reference evidence="8" key="1">
    <citation type="submission" date="2022-06" db="EMBL/GenBank/DDBJ databases">
        <authorList>
            <person name="Berger JAMES D."/>
            <person name="Berger JAMES D."/>
        </authorList>
    </citation>
    <scope>NUCLEOTIDE SEQUENCE [LARGE SCALE GENOMIC DNA]</scope>
</reference>
<feature type="domain" description="Granulins" evidence="7">
    <location>
        <begin position="143"/>
        <end position="156"/>
    </location>
</feature>
<dbReference type="InterPro" id="IPR000118">
    <property type="entry name" value="Granulin"/>
</dbReference>
<evidence type="ECO:0000313" key="8">
    <source>
        <dbReference type="Proteomes" id="UP000050795"/>
    </source>
</evidence>
<dbReference type="PANTHER" id="PTHR12274:SF3">
    <property type="entry name" value="PROGRANULIN"/>
    <property type="match status" value="1"/>
</dbReference>
<feature type="domain" description="Granulins" evidence="7">
    <location>
        <begin position="357"/>
        <end position="370"/>
    </location>
</feature>
<dbReference type="InterPro" id="IPR037277">
    <property type="entry name" value="Granulin_sf"/>
</dbReference>
<feature type="domain" description="Granulins" evidence="7">
    <location>
        <begin position="442"/>
        <end position="455"/>
    </location>
</feature>
<feature type="domain" description="Granulins" evidence="7">
    <location>
        <begin position="268"/>
        <end position="281"/>
    </location>
</feature>
<dbReference type="Pfam" id="PF00396">
    <property type="entry name" value="Granulin"/>
    <property type="match status" value="8"/>
</dbReference>
<dbReference type="Gene3D" id="2.10.25.160">
    <property type="entry name" value="Granulin"/>
    <property type="match status" value="8"/>
</dbReference>
<keyword evidence="8" id="KW-1185">Reference proteome</keyword>
<feature type="region of interest" description="Disordered" evidence="5">
    <location>
        <begin position="294"/>
        <end position="315"/>
    </location>
</feature>